<evidence type="ECO:0000256" key="1">
    <source>
        <dbReference type="ARBA" id="ARBA00007689"/>
    </source>
</evidence>
<dbReference type="Gene3D" id="3.30.70.1060">
    <property type="entry name" value="Dimeric alpha+beta barrel"/>
    <property type="match status" value="1"/>
</dbReference>
<protein>
    <submittedName>
        <fullName evidence="3">YciI family protein</fullName>
    </submittedName>
</protein>
<feature type="domain" description="YCII-related" evidence="2">
    <location>
        <begin position="22"/>
        <end position="105"/>
    </location>
</feature>
<comment type="similarity">
    <text evidence="1">Belongs to the YciI family.</text>
</comment>
<evidence type="ECO:0000313" key="3">
    <source>
        <dbReference type="EMBL" id="WPR88340.1"/>
    </source>
</evidence>
<evidence type="ECO:0000259" key="2">
    <source>
        <dbReference type="Pfam" id="PF03795"/>
    </source>
</evidence>
<dbReference type="EMBL" id="CP139368">
    <property type="protein sequence ID" value="WPR88340.1"/>
    <property type="molecule type" value="Genomic_DNA"/>
</dbReference>
<dbReference type="SUPFAM" id="SSF54909">
    <property type="entry name" value="Dimeric alpha+beta barrel"/>
    <property type="match status" value="1"/>
</dbReference>
<sequence length="132" mass="14143">MSAEYLIVIREPEWDPSVLSPEQIEMDLAGHKVFQEAVVAAGQRIAASAPLRPQSEATRIVPSASGAVFTDGPFGEVREVVTGFYTFTADSPEQARELAALVPTGGWLELYPIAQVPMSADEIPLAMDAAVE</sequence>
<accession>A0ABZ0SJK1</accession>
<dbReference type="Pfam" id="PF03795">
    <property type="entry name" value="YCII"/>
    <property type="match status" value="1"/>
</dbReference>
<keyword evidence="4" id="KW-1185">Reference proteome</keyword>
<proteinExistence type="inferred from homology"/>
<reference evidence="3 4" key="1">
    <citation type="submission" date="2023-11" db="EMBL/GenBank/DDBJ databases">
        <title>Genome sequence of Microbacterium rhizosphaerae KACC 19337.</title>
        <authorList>
            <person name="Choi H."/>
            <person name="Kim S."/>
            <person name="Kim Y."/>
            <person name="Kwon S.-W."/>
            <person name="Heo J."/>
        </authorList>
    </citation>
    <scope>NUCLEOTIDE SEQUENCE [LARGE SCALE GENOMIC DNA]</scope>
    <source>
        <strain evidence="3 4">KACC 19337</strain>
    </source>
</reference>
<dbReference type="InterPro" id="IPR005545">
    <property type="entry name" value="YCII"/>
</dbReference>
<organism evidence="3 4">
    <name type="scientific">Microbacterium rhizosphaerae</name>
    <dbReference type="NCBI Taxonomy" id="1678237"/>
    <lineage>
        <taxon>Bacteria</taxon>
        <taxon>Bacillati</taxon>
        <taxon>Actinomycetota</taxon>
        <taxon>Actinomycetes</taxon>
        <taxon>Micrococcales</taxon>
        <taxon>Microbacteriaceae</taxon>
        <taxon>Microbacterium</taxon>
    </lineage>
</organism>
<evidence type="ECO:0000313" key="4">
    <source>
        <dbReference type="Proteomes" id="UP001323798"/>
    </source>
</evidence>
<gene>
    <name evidence="3" type="ORF">SM116_11165</name>
</gene>
<dbReference type="Proteomes" id="UP001323798">
    <property type="component" value="Chromosome"/>
</dbReference>
<name>A0ABZ0SJK1_9MICO</name>
<dbReference type="RefSeq" id="WP_320941060.1">
    <property type="nucleotide sequence ID" value="NZ_BAABEU010000010.1"/>
</dbReference>
<dbReference type="InterPro" id="IPR011008">
    <property type="entry name" value="Dimeric_a/b-barrel"/>
</dbReference>